<dbReference type="GeneID" id="94026249"/>
<evidence type="ECO:0000256" key="1">
    <source>
        <dbReference type="SAM" id="Phobius"/>
    </source>
</evidence>
<dbReference type="Proteomes" id="UP000236449">
    <property type="component" value="Unassembled WGS sequence"/>
</dbReference>
<gene>
    <name evidence="2" type="ORF">C1N32_05880</name>
</gene>
<keyword evidence="1" id="KW-1133">Transmembrane helix</keyword>
<evidence type="ECO:0000313" key="2">
    <source>
        <dbReference type="EMBL" id="PNI05628.1"/>
    </source>
</evidence>
<organism evidence="2 3">
    <name type="scientific">Vibrio diazotrophicus</name>
    <dbReference type="NCBI Taxonomy" id="685"/>
    <lineage>
        <taxon>Bacteria</taxon>
        <taxon>Pseudomonadati</taxon>
        <taxon>Pseudomonadota</taxon>
        <taxon>Gammaproteobacteria</taxon>
        <taxon>Vibrionales</taxon>
        <taxon>Vibrionaceae</taxon>
        <taxon>Vibrio</taxon>
    </lineage>
</organism>
<dbReference type="InterPro" id="IPR018895">
    <property type="entry name" value="DUF2474"/>
</dbReference>
<dbReference type="RefSeq" id="WP_081878628.1">
    <property type="nucleotide sequence ID" value="NZ_CBCRWT010000004.1"/>
</dbReference>
<accession>A0A2J8I526</accession>
<dbReference type="EMBL" id="POSK01000003">
    <property type="protein sequence ID" value="PNI05628.1"/>
    <property type="molecule type" value="Genomic_DNA"/>
</dbReference>
<reference evidence="2 3" key="1">
    <citation type="submission" date="2018-01" db="EMBL/GenBank/DDBJ databases">
        <title>Draft genome sequences of six Vibrio diazotrophicus strains isolated from deep-sea sediments of the Baltic Sea.</title>
        <authorList>
            <person name="Castillo D."/>
            <person name="Vandieken V."/>
            <person name="Chiang O."/>
            <person name="Middelboe M."/>
        </authorList>
    </citation>
    <scope>NUCLEOTIDE SEQUENCE [LARGE SCALE GENOMIC DNA]</scope>
    <source>
        <strain evidence="2 3">60.27F</strain>
    </source>
</reference>
<proteinExistence type="predicted"/>
<sequence length="42" mass="4749">MNIKRGIEQWVWMIGIWAASVIALGIVSMGFRFLMTMAGFKS</sequence>
<protein>
    <submittedName>
        <fullName evidence="2">DUF2474 domain-containing protein</fullName>
    </submittedName>
</protein>
<keyword evidence="1" id="KW-0472">Membrane</keyword>
<name>A0A2J8I526_VIBDI</name>
<keyword evidence="1" id="KW-0812">Transmembrane</keyword>
<dbReference type="AlphaFoldDB" id="A0A2J8I526"/>
<comment type="caution">
    <text evidence="2">The sequence shown here is derived from an EMBL/GenBank/DDBJ whole genome shotgun (WGS) entry which is preliminary data.</text>
</comment>
<dbReference type="OrthoDB" id="6199137at2"/>
<evidence type="ECO:0000313" key="3">
    <source>
        <dbReference type="Proteomes" id="UP000236449"/>
    </source>
</evidence>
<feature type="transmembrane region" description="Helical" evidence="1">
    <location>
        <begin position="12"/>
        <end position="34"/>
    </location>
</feature>
<dbReference type="Pfam" id="PF10617">
    <property type="entry name" value="DUF2474"/>
    <property type="match status" value="1"/>
</dbReference>